<proteinExistence type="predicted"/>
<dbReference type="AlphaFoldDB" id="A0A3N9TIC8"/>
<evidence type="ECO:0000313" key="2">
    <source>
        <dbReference type="Proteomes" id="UP000281112"/>
    </source>
</evidence>
<comment type="caution">
    <text evidence="1">The sequence shown here is derived from an EMBL/GenBank/DDBJ whole genome shotgun (WGS) entry which is preliminary data.</text>
</comment>
<evidence type="ECO:0000313" key="1">
    <source>
        <dbReference type="EMBL" id="RQW63653.1"/>
    </source>
</evidence>
<dbReference type="RefSeq" id="WP_124937115.1">
    <property type="nucleotide sequence ID" value="NZ_RJVQ01000003.1"/>
</dbReference>
<organism evidence="1 2">
    <name type="scientific">Vibrio viridaestus</name>
    <dbReference type="NCBI Taxonomy" id="2487322"/>
    <lineage>
        <taxon>Bacteria</taxon>
        <taxon>Pseudomonadati</taxon>
        <taxon>Pseudomonadota</taxon>
        <taxon>Gammaproteobacteria</taxon>
        <taxon>Vibrionales</taxon>
        <taxon>Vibrionaceae</taxon>
        <taxon>Vibrio</taxon>
    </lineage>
</organism>
<dbReference type="OrthoDB" id="8455822at2"/>
<protein>
    <submittedName>
        <fullName evidence="1">(Na+)-NQR maturation NqrM</fullName>
    </submittedName>
</protein>
<keyword evidence="2" id="KW-1185">Reference proteome</keyword>
<sequence length="68" mass="7624">MTILICFLIFLCVIVMMAIGVLMKRNAIQGSCGGLSSIDIERVCNCETVCEEHSQKLYQITEPEQKNN</sequence>
<dbReference type="PANTHER" id="PTHR40691">
    <property type="entry name" value="(NA+)-NQR MATURATION NQRM"/>
    <property type="match status" value="1"/>
</dbReference>
<dbReference type="EMBL" id="RJVQ01000003">
    <property type="protein sequence ID" value="RQW63653.1"/>
    <property type="molecule type" value="Genomic_DNA"/>
</dbReference>
<reference evidence="1 2" key="1">
    <citation type="submission" date="2018-11" db="EMBL/GenBank/DDBJ databases">
        <title>Vibrio LJC006 sp. nov., isolated from seawater during the bloom of the enteromorpha.</title>
        <authorList>
            <person name="Liang J."/>
        </authorList>
    </citation>
    <scope>NUCLEOTIDE SEQUENCE [LARGE SCALE GENOMIC DNA]</scope>
    <source>
        <strain evidence="1 2">LJC006</strain>
    </source>
</reference>
<dbReference type="PANTHER" id="PTHR40691:SF3">
    <property type="entry name" value="(NA+)-NQR MATURATION NQRM"/>
    <property type="match status" value="1"/>
</dbReference>
<accession>A0A3N9TIC8</accession>
<dbReference type="Proteomes" id="UP000281112">
    <property type="component" value="Unassembled WGS sequence"/>
</dbReference>
<dbReference type="Pfam" id="PF04400">
    <property type="entry name" value="NqrM"/>
    <property type="match status" value="1"/>
</dbReference>
<name>A0A3N9TIC8_9VIBR</name>
<dbReference type="InterPro" id="IPR007495">
    <property type="entry name" value="NqrM"/>
</dbReference>
<gene>
    <name evidence="1" type="primary">nqrM</name>
    <name evidence="1" type="ORF">EES38_10445</name>
</gene>